<sequence length="131" mass="14368">MISKVPTVEQLVQAAIGDADSFEVGEPPVEKIASTKAAGNDDGLDLFEKTARELESWADQAESNQEEFEKVASAKKEQDTHDAILKLAMASTVLHTLHELDEHGQLGRLVEKNECSNQLTGRERVLQLLGQ</sequence>
<comment type="caution">
    <text evidence="1">The sequence shown here is derived from an EMBL/GenBank/DDBJ whole genome shotgun (WGS) entry which is preliminary data.</text>
</comment>
<dbReference type="AlphaFoldDB" id="A0A0F9SI54"/>
<evidence type="ECO:0000313" key="1">
    <source>
        <dbReference type="EMBL" id="KKN61972.1"/>
    </source>
</evidence>
<name>A0A0F9SI54_9ZZZZ</name>
<dbReference type="EMBL" id="LAZR01000639">
    <property type="protein sequence ID" value="KKN61972.1"/>
    <property type="molecule type" value="Genomic_DNA"/>
</dbReference>
<accession>A0A0F9SI54</accession>
<gene>
    <name evidence="1" type="ORF">LCGC14_0516500</name>
</gene>
<proteinExistence type="predicted"/>
<protein>
    <submittedName>
        <fullName evidence="1">Uncharacterized protein</fullName>
    </submittedName>
</protein>
<reference evidence="1" key="1">
    <citation type="journal article" date="2015" name="Nature">
        <title>Complex archaea that bridge the gap between prokaryotes and eukaryotes.</title>
        <authorList>
            <person name="Spang A."/>
            <person name="Saw J.H."/>
            <person name="Jorgensen S.L."/>
            <person name="Zaremba-Niedzwiedzka K."/>
            <person name="Martijn J."/>
            <person name="Lind A.E."/>
            <person name="van Eijk R."/>
            <person name="Schleper C."/>
            <person name="Guy L."/>
            <person name="Ettema T.J."/>
        </authorList>
    </citation>
    <scope>NUCLEOTIDE SEQUENCE</scope>
</reference>
<organism evidence="1">
    <name type="scientific">marine sediment metagenome</name>
    <dbReference type="NCBI Taxonomy" id="412755"/>
    <lineage>
        <taxon>unclassified sequences</taxon>
        <taxon>metagenomes</taxon>
        <taxon>ecological metagenomes</taxon>
    </lineage>
</organism>